<dbReference type="InterPro" id="IPR024345">
    <property type="entry name" value="DNA_matur_Phage_T7-like"/>
</dbReference>
<protein>
    <submittedName>
        <fullName evidence="1">Uncharacterized protein</fullName>
    </submittedName>
</protein>
<evidence type="ECO:0000313" key="2">
    <source>
        <dbReference type="Proteomes" id="UP000201609"/>
    </source>
</evidence>
<proteinExistence type="predicted"/>
<dbReference type="Pfam" id="PF11123">
    <property type="entry name" value="DNA_Packaging_2"/>
    <property type="match status" value="1"/>
</dbReference>
<evidence type="ECO:0000313" key="1">
    <source>
        <dbReference type="EMBL" id="AIK68530.1"/>
    </source>
</evidence>
<name>A0A076YM84_9CAUD</name>
<dbReference type="Proteomes" id="UP000201609">
    <property type="component" value="Segment"/>
</dbReference>
<accession>A0A076YM84</accession>
<dbReference type="GeneID" id="22109867"/>
<reference evidence="1 2" key="1">
    <citation type="submission" date="2014-07" db="EMBL/GenBank/DDBJ databases">
        <title>Genomic characterization of two T7-like Mesorhizobium loti phages vB_MloP_Lo5R7ANS and vB_MloP_Cp1R7ANS-C2.</title>
        <authorList>
            <person name="Halmillawewa A.P."/>
            <person name="Perry B."/>
            <person name="Gavard R."/>
            <person name="Yost C.K."/>
            <person name="Hynes M.F."/>
        </authorList>
    </citation>
    <scope>NUCLEOTIDE SEQUENCE [LARGE SCALE GENOMIC DNA]</scope>
</reference>
<dbReference type="KEGG" id="vg:22109867"/>
<organism evidence="1 2">
    <name type="scientific">Mesorhizobium phage vB_MloP_Lo5R7ANS</name>
    <dbReference type="NCBI Taxonomy" id="1527771"/>
    <lineage>
        <taxon>Viruses</taxon>
        <taxon>Duplodnaviria</taxon>
        <taxon>Heunggongvirae</taxon>
        <taxon>Uroviricota</taxon>
        <taxon>Caudoviricetes</taxon>
        <taxon>Autographivirales</taxon>
        <taxon>Pairvirus</taxon>
        <taxon>Pairvirus Lo5R7ANS</taxon>
    </lineage>
</organism>
<dbReference type="EMBL" id="KM199771">
    <property type="protein sequence ID" value="AIK68530.1"/>
    <property type="molecule type" value="Genomic_DNA"/>
</dbReference>
<dbReference type="RefSeq" id="YP_009100107.1">
    <property type="nucleotide sequence ID" value="NC_025431.1"/>
</dbReference>
<gene>
    <name evidence="1" type="ORF">Lo5R7ANS_60</name>
</gene>
<sequence>MKTDSKALEALFDTFAKQLDDLLSNGRTVVDKETGEAVRITPDAASLNVVRQFLKDTGTKPVPGTNKVVNDLASKLPFDGSEHDQDYPRH</sequence>
<keyword evidence="2" id="KW-1185">Reference proteome</keyword>